<dbReference type="InterPro" id="IPR028882">
    <property type="entry name" value="SDHAF2"/>
</dbReference>
<dbReference type="GO" id="GO:0006121">
    <property type="term" value="P:mitochondrial electron transport, succinate to ubiquinone"/>
    <property type="evidence" value="ECO:0007669"/>
    <property type="project" value="UniProtKB-UniRule"/>
</dbReference>
<dbReference type="GO" id="GO:0034553">
    <property type="term" value="P:mitochondrial respiratory chain complex II assembly"/>
    <property type="evidence" value="ECO:0007669"/>
    <property type="project" value="TreeGrafter"/>
</dbReference>
<comment type="subcellular location">
    <subcellularLocation>
        <location evidence="1 4">Mitochondrion matrix</location>
    </subcellularLocation>
</comment>
<dbReference type="AlphaFoldDB" id="A0A0D2VMV7"/>
<dbReference type="GO" id="GO:0006099">
    <property type="term" value="P:tricarboxylic acid cycle"/>
    <property type="evidence" value="ECO:0007669"/>
    <property type="project" value="TreeGrafter"/>
</dbReference>
<name>A0A0D2VMV7_CAPO3</name>
<comment type="similarity">
    <text evidence="4">Belongs to the SDHAF2 family.</text>
</comment>
<organism evidence="6 7">
    <name type="scientific">Capsaspora owczarzaki (strain ATCC 30864)</name>
    <dbReference type="NCBI Taxonomy" id="595528"/>
    <lineage>
        <taxon>Eukaryota</taxon>
        <taxon>Filasterea</taxon>
        <taxon>Capsaspora</taxon>
    </lineage>
</organism>
<dbReference type="InterPro" id="IPR005631">
    <property type="entry name" value="SDH"/>
</dbReference>
<comment type="function">
    <text evidence="4">Plays an essential role in the assembly of succinate dehydrogenase (SDH), an enzyme complex (also referred to as respiratory complex II) that is a component of both the tricarboxylic acid (TCA) cycle and the mitochondrial electron transport chain, and which couples the oxidation of succinate to fumarate with the reduction of ubiquinone (coenzyme Q) to ubiquinol. Required for flavinylation (covalent attachment of FAD) of the flavoprotein subunit of the SDH catalytic dimer.</text>
</comment>
<dbReference type="OrthoDB" id="284292at2759"/>
<evidence type="ECO:0000256" key="5">
    <source>
        <dbReference type="SAM" id="MobiDB-lite"/>
    </source>
</evidence>
<dbReference type="PhylomeDB" id="A0A0D2VMV7"/>
<evidence type="ECO:0000256" key="1">
    <source>
        <dbReference type="ARBA" id="ARBA00004305"/>
    </source>
</evidence>
<keyword evidence="2 4" id="KW-0496">Mitochondrion</keyword>
<dbReference type="InterPro" id="IPR036714">
    <property type="entry name" value="SDH_sf"/>
</dbReference>
<evidence type="ECO:0000256" key="4">
    <source>
        <dbReference type="HAMAP-Rule" id="MF_03057"/>
    </source>
</evidence>
<dbReference type="SUPFAM" id="SSF109910">
    <property type="entry name" value="YgfY-like"/>
    <property type="match status" value="1"/>
</dbReference>
<evidence type="ECO:0000313" key="7">
    <source>
        <dbReference type="Proteomes" id="UP000008743"/>
    </source>
</evidence>
<feature type="region of interest" description="Disordered" evidence="5">
    <location>
        <begin position="40"/>
        <end position="64"/>
    </location>
</feature>
<protein>
    <recommendedName>
        <fullName evidence="4">Succinate dehydrogenase assembly factor 2, mitochondrial</fullName>
        <shortName evidence="4">SDH assembly factor 2</shortName>
        <shortName evidence="4">SDHAF2</shortName>
    </recommendedName>
</protein>
<dbReference type="Gene3D" id="1.10.150.250">
    <property type="entry name" value="Flavinator of succinate dehydrogenase"/>
    <property type="match status" value="1"/>
</dbReference>
<keyword evidence="7" id="KW-1185">Reference proteome</keyword>
<proteinExistence type="inferred from homology"/>
<reference evidence="7" key="1">
    <citation type="submission" date="2011-02" db="EMBL/GenBank/DDBJ databases">
        <title>The Genome Sequence of Capsaspora owczarzaki ATCC 30864.</title>
        <authorList>
            <person name="Russ C."/>
            <person name="Cuomo C."/>
            <person name="Burger G."/>
            <person name="Gray M.W."/>
            <person name="Holland P.W.H."/>
            <person name="King N."/>
            <person name="Lang F.B.F."/>
            <person name="Roger A.J."/>
            <person name="Ruiz-Trillo I."/>
            <person name="Young S.K."/>
            <person name="Zeng Q."/>
            <person name="Gargeya S."/>
            <person name="Alvarado L."/>
            <person name="Berlin A."/>
            <person name="Chapman S.B."/>
            <person name="Chen Z."/>
            <person name="Freedman E."/>
            <person name="Gellesch M."/>
            <person name="Goldberg J."/>
            <person name="Griggs A."/>
            <person name="Gujja S."/>
            <person name="Heilman E."/>
            <person name="Heiman D."/>
            <person name="Howarth C."/>
            <person name="Mehta T."/>
            <person name="Neiman D."/>
            <person name="Pearson M."/>
            <person name="Roberts A."/>
            <person name="Saif S."/>
            <person name="Shea T."/>
            <person name="Shenoy N."/>
            <person name="Sisk P."/>
            <person name="Stolte C."/>
            <person name="Sykes S."/>
            <person name="White J."/>
            <person name="Yandava C."/>
            <person name="Haas B."/>
            <person name="Nusbaum C."/>
            <person name="Birren B."/>
        </authorList>
    </citation>
    <scope>NUCLEOTIDE SEQUENCE</scope>
    <source>
        <strain evidence="7">ATCC 30864</strain>
    </source>
</reference>
<keyword evidence="3 4" id="KW-0143">Chaperone</keyword>
<dbReference type="PANTHER" id="PTHR12469">
    <property type="entry name" value="PROTEIN EMI5 HOMOLOG, MITOCHONDRIAL"/>
    <property type="match status" value="1"/>
</dbReference>
<sequence>MNSAVLSHQVALARALRSAVLASPARTALLATCAAESSHAATGSSNTGAGRQSPASPPSTSGLANMQRKDLYMPSSSLEGDHFSVDVRPAAKGPGQPIDADLSQLPPIPPVVRGPETRQVKIARLLYQTRKRGILENDLLLSTFFAEHANALSDAQLQTFDKLLDQIDWDIYYWITKARPVPPEFDTDVMALIQAHTLARRNGPLRQPSTPQVKSQ</sequence>
<dbReference type="FunFam" id="1.10.150.250:FF:000002">
    <property type="entry name" value="Succinate dehydrogenase assembly factor 2, mitochondrial"/>
    <property type="match status" value="1"/>
</dbReference>
<dbReference type="PANTHER" id="PTHR12469:SF2">
    <property type="entry name" value="SUCCINATE DEHYDROGENASE ASSEMBLY FACTOR 2, MITOCHONDRIAL"/>
    <property type="match status" value="1"/>
</dbReference>
<dbReference type="HAMAP" id="MF_03057">
    <property type="entry name" value="SDHAF2"/>
    <property type="match status" value="1"/>
</dbReference>
<comment type="subunit">
    <text evidence="4">Interacts with the flavoprotein subunit within the SDH catalytic dimer.</text>
</comment>
<dbReference type="eggNOG" id="KOG3326">
    <property type="taxonomic scope" value="Eukaryota"/>
</dbReference>
<dbReference type="RefSeq" id="XP_004349410.1">
    <property type="nucleotide sequence ID" value="XM_004349360.1"/>
</dbReference>
<dbReference type="GO" id="GO:0005759">
    <property type="term" value="C:mitochondrial matrix"/>
    <property type="evidence" value="ECO:0007669"/>
    <property type="project" value="UniProtKB-SubCell"/>
</dbReference>
<dbReference type="InParanoid" id="A0A0D2VMV7"/>
<dbReference type="Proteomes" id="UP000008743">
    <property type="component" value="Unassembled WGS sequence"/>
</dbReference>
<evidence type="ECO:0000256" key="3">
    <source>
        <dbReference type="ARBA" id="ARBA00023186"/>
    </source>
</evidence>
<gene>
    <name evidence="6" type="ORF">CAOG_002660</name>
</gene>
<accession>A0A0D2VMV7</accession>
<evidence type="ECO:0000256" key="2">
    <source>
        <dbReference type="ARBA" id="ARBA00023128"/>
    </source>
</evidence>
<dbReference type="Pfam" id="PF03937">
    <property type="entry name" value="Sdh5"/>
    <property type="match status" value="1"/>
</dbReference>
<dbReference type="STRING" id="595528.A0A0D2VMV7"/>
<evidence type="ECO:0000313" key="6">
    <source>
        <dbReference type="EMBL" id="KJE91532.1"/>
    </source>
</evidence>
<dbReference type="EMBL" id="KE346362">
    <property type="protein sequence ID" value="KJE91532.1"/>
    <property type="molecule type" value="Genomic_DNA"/>
</dbReference>